<feature type="transmembrane region" description="Helical" evidence="1">
    <location>
        <begin position="53"/>
        <end position="73"/>
    </location>
</feature>
<proteinExistence type="predicted"/>
<dbReference type="InterPro" id="IPR002656">
    <property type="entry name" value="Acyl_transf_3_dom"/>
</dbReference>
<organism evidence="3 4">
    <name type="scientific">Pseudocercospora fuligena</name>
    <dbReference type="NCBI Taxonomy" id="685502"/>
    <lineage>
        <taxon>Eukaryota</taxon>
        <taxon>Fungi</taxon>
        <taxon>Dikarya</taxon>
        <taxon>Ascomycota</taxon>
        <taxon>Pezizomycotina</taxon>
        <taxon>Dothideomycetes</taxon>
        <taxon>Dothideomycetidae</taxon>
        <taxon>Mycosphaerellales</taxon>
        <taxon>Mycosphaerellaceae</taxon>
        <taxon>Pseudocercospora</taxon>
    </lineage>
</organism>
<name>A0A8H6RS64_9PEZI</name>
<dbReference type="OrthoDB" id="5819582at2759"/>
<feature type="domain" description="Acyltransferase 3" evidence="2">
    <location>
        <begin position="48"/>
        <end position="470"/>
    </location>
</feature>
<sequence>MTVDEGAATGLGHFAIWHLLWSAHRMLDVFKPTILRKNNHPTKITSTSWMDGLRGICAVIVVNFHFLFTFSPLPTLGYQTPTHLTSSDHIAALPPFCLLWDGASCVNVFFAIAGYVCSFKALQLMQCGAAYQGQLLQSLSSSVFRRGFRLYLPTLAMTLITALLAYMNGFSLTNIMFVNRKTWFRGVSSEVNVPHYDTLWGQIAFWASEVWHLMNVWEFKPVYPVHDPHLWTIAYEYRMSLHLYIALIALANCRPYARMVLLCALAVLYPAWHRWEGLLFFAGAACAQWDVLQMDNLQEGDAAVKQGDLEEVLPVKEGVLGMSPTAPQQSRLRPLRMTRTPLHRIAAYAFAMYLMSYPVSEFKNPSPGYAWINAFIPSGYAHRENKFPKSVGVLILLYLLRDGAKGGKPGLWRSSLESDTAIYLGRISFALYLVHATILHAIGYAIPHWVWASIGGSEAMSQWMIGIAVGWTASMMLCLYFAGLFHREIELRCVRFVKWLEDKLKVKG</sequence>
<dbReference type="InterPro" id="IPR050879">
    <property type="entry name" value="Acyltransferase_3"/>
</dbReference>
<comment type="caution">
    <text evidence="3">The sequence shown here is derived from an EMBL/GenBank/DDBJ whole genome shotgun (WGS) entry which is preliminary data.</text>
</comment>
<keyword evidence="1" id="KW-0812">Transmembrane</keyword>
<dbReference type="Pfam" id="PF01757">
    <property type="entry name" value="Acyl_transf_3"/>
    <property type="match status" value="1"/>
</dbReference>
<evidence type="ECO:0000259" key="2">
    <source>
        <dbReference type="Pfam" id="PF01757"/>
    </source>
</evidence>
<keyword evidence="1" id="KW-0472">Membrane</keyword>
<dbReference type="AlphaFoldDB" id="A0A8H6RS64"/>
<keyword evidence="3" id="KW-0808">Transferase</keyword>
<evidence type="ECO:0000256" key="1">
    <source>
        <dbReference type="SAM" id="Phobius"/>
    </source>
</evidence>
<feature type="transmembrane region" description="Helical" evidence="1">
    <location>
        <begin position="429"/>
        <end position="451"/>
    </location>
</feature>
<dbReference type="Proteomes" id="UP000660729">
    <property type="component" value="Unassembled WGS sequence"/>
</dbReference>
<reference evidence="3" key="1">
    <citation type="submission" date="2020-04" db="EMBL/GenBank/DDBJ databases">
        <title>Draft genome resource of the tomato pathogen Pseudocercospora fuligena.</title>
        <authorList>
            <person name="Zaccaron A."/>
        </authorList>
    </citation>
    <scope>NUCLEOTIDE SEQUENCE</scope>
    <source>
        <strain evidence="3">PF001</strain>
    </source>
</reference>
<dbReference type="EMBL" id="JABCIY010000027">
    <property type="protein sequence ID" value="KAF7196234.1"/>
    <property type="molecule type" value="Genomic_DNA"/>
</dbReference>
<gene>
    <name evidence="3" type="ORF">HII31_02301</name>
</gene>
<feature type="transmembrane region" description="Helical" evidence="1">
    <location>
        <begin position="150"/>
        <end position="167"/>
    </location>
</feature>
<feature type="transmembrane region" description="Helical" evidence="1">
    <location>
        <begin position="93"/>
        <end position="116"/>
    </location>
</feature>
<accession>A0A8H6RS64</accession>
<dbReference type="PANTHER" id="PTHR23028:SF134">
    <property type="entry name" value="PUTATIVE (AFU_ORTHOLOGUE AFUA_4G08520)-RELATED"/>
    <property type="match status" value="1"/>
</dbReference>
<feature type="transmembrane region" description="Helical" evidence="1">
    <location>
        <begin position="463"/>
        <end position="485"/>
    </location>
</feature>
<keyword evidence="1" id="KW-1133">Transmembrane helix</keyword>
<keyword evidence="4" id="KW-1185">Reference proteome</keyword>
<dbReference type="GO" id="GO:0016747">
    <property type="term" value="F:acyltransferase activity, transferring groups other than amino-acyl groups"/>
    <property type="evidence" value="ECO:0007669"/>
    <property type="project" value="InterPro"/>
</dbReference>
<protein>
    <submittedName>
        <fullName evidence="3">O-acetyltransferase PaAT-1</fullName>
    </submittedName>
</protein>
<evidence type="ECO:0000313" key="4">
    <source>
        <dbReference type="Proteomes" id="UP000660729"/>
    </source>
</evidence>
<evidence type="ECO:0000313" key="3">
    <source>
        <dbReference type="EMBL" id="KAF7196234.1"/>
    </source>
</evidence>
<dbReference type="PANTHER" id="PTHR23028">
    <property type="entry name" value="ACETYLTRANSFERASE"/>
    <property type="match status" value="1"/>
</dbReference>